<keyword evidence="3" id="KW-1003">Cell membrane</keyword>
<keyword evidence="2 7" id="KW-0813">Transport</keyword>
<keyword evidence="6 7" id="KW-0472">Membrane</keyword>
<dbReference type="InterPro" id="IPR035906">
    <property type="entry name" value="MetI-like_sf"/>
</dbReference>
<dbReference type="SUPFAM" id="SSF161098">
    <property type="entry name" value="MetI-like"/>
    <property type="match status" value="1"/>
</dbReference>
<dbReference type="GO" id="GO:0005886">
    <property type="term" value="C:plasma membrane"/>
    <property type="evidence" value="ECO:0007669"/>
    <property type="project" value="UniProtKB-SubCell"/>
</dbReference>
<evidence type="ECO:0000256" key="7">
    <source>
        <dbReference type="RuleBase" id="RU363032"/>
    </source>
</evidence>
<feature type="transmembrane region" description="Helical" evidence="7">
    <location>
        <begin position="126"/>
        <end position="145"/>
    </location>
</feature>
<reference evidence="9" key="1">
    <citation type="submission" date="2021-03" db="EMBL/GenBank/DDBJ databases">
        <title>Leucobacter chromiisoli sp. nov., isolated from chromium-containing soil of chemical plant.</title>
        <authorList>
            <person name="Xu Z."/>
        </authorList>
    </citation>
    <scope>NUCLEOTIDE SEQUENCE</scope>
    <source>
        <strain evidence="9">S27</strain>
    </source>
</reference>
<evidence type="ECO:0000256" key="5">
    <source>
        <dbReference type="ARBA" id="ARBA00022989"/>
    </source>
</evidence>
<gene>
    <name evidence="9" type="ORF">J4H92_05270</name>
</gene>
<evidence type="ECO:0000259" key="8">
    <source>
        <dbReference type="PROSITE" id="PS50928"/>
    </source>
</evidence>
<dbReference type="PANTHER" id="PTHR30151">
    <property type="entry name" value="ALKANE SULFONATE ABC TRANSPORTER-RELATED, MEMBRANE SUBUNIT"/>
    <property type="match status" value="1"/>
</dbReference>
<dbReference type="AlphaFoldDB" id="A0A939MMU6"/>
<dbReference type="PROSITE" id="PS50928">
    <property type="entry name" value="ABC_TM1"/>
    <property type="match status" value="1"/>
</dbReference>
<comment type="caution">
    <text evidence="9">The sequence shown here is derived from an EMBL/GenBank/DDBJ whole genome shotgun (WGS) entry which is preliminary data.</text>
</comment>
<feature type="domain" description="ABC transmembrane type-1" evidence="8">
    <location>
        <begin position="60"/>
        <end position="240"/>
    </location>
</feature>
<dbReference type="Proteomes" id="UP000664382">
    <property type="component" value="Unassembled WGS sequence"/>
</dbReference>
<feature type="transmembrane region" description="Helical" evidence="7">
    <location>
        <begin position="67"/>
        <end position="88"/>
    </location>
</feature>
<evidence type="ECO:0000256" key="4">
    <source>
        <dbReference type="ARBA" id="ARBA00022692"/>
    </source>
</evidence>
<dbReference type="CDD" id="cd06261">
    <property type="entry name" value="TM_PBP2"/>
    <property type="match status" value="1"/>
</dbReference>
<proteinExistence type="inferred from homology"/>
<evidence type="ECO:0000256" key="6">
    <source>
        <dbReference type="ARBA" id="ARBA00023136"/>
    </source>
</evidence>
<name>A0A939MMU6_9MICO</name>
<dbReference type="EMBL" id="JAGDYM010000005">
    <property type="protein sequence ID" value="MBO1901356.1"/>
    <property type="molecule type" value="Genomic_DNA"/>
</dbReference>
<comment type="similarity">
    <text evidence="7">Belongs to the binding-protein-dependent transport system permease family.</text>
</comment>
<evidence type="ECO:0000313" key="10">
    <source>
        <dbReference type="Proteomes" id="UP000664382"/>
    </source>
</evidence>
<feature type="transmembrane region" description="Helical" evidence="7">
    <location>
        <begin position="189"/>
        <end position="209"/>
    </location>
</feature>
<evidence type="ECO:0000313" key="9">
    <source>
        <dbReference type="EMBL" id="MBO1901356.1"/>
    </source>
</evidence>
<keyword evidence="4 7" id="KW-0812">Transmembrane</keyword>
<keyword evidence="5 7" id="KW-1133">Transmembrane helix</keyword>
<evidence type="ECO:0000256" key="1">
    <source>
        <dbReference type="ARBA" id="ARBA00004651"/>
    </source>
</evidence>
<feature type="transmembrane region" description="Helical" evidence="7">
    <location>
        <begin position="100"/>
        <end position="120"/>
    </location>
</feature>
<dbReference type="PANTHER" id="PTHR30151:SF38">
    <property type="entry name" value="ALIPHATIC SULFONATES TRANSPORT PERMEASE PROTEIN SSUC-RELATED"/>
    <property type="match status" value="1"/>
</dbReference>
<protein>
    <submittedName>
        <fullName evidence="9">ABC transporter permease</fullName>
    </submittedName>
</protein>
<dbReference type="GO" id="GO:0055085">
    <property type="term" value="P:transmembrane transport"/>
    <property type="evidence" value="ECO:0007669"/>
    <property type="project" value="InterPro"/>
</dbReference>
<dbReference type="InterPro" id="IPR000515">
    <property type="entry name" value="MetI-like"/>
</dbReference>
<evidence type="ECO:0000256" key="3">
    <source>
        <dbReference type="ARBA" id="ARBA00022475"/>
    </source>
</evidence>
<organism evidence="9 10">
    <name type="scientific">Leucobacter weissii</name>
    <dbReference type="NCBI Taxonomy" id="1983706"/>
    <lineage>
        <taxon>Bacteria</taxon>
        <taxon>Bacillati</taxon>
        <taxon>Actinomycetota</taxon>
        <taxon>Actinomycetes</taxon>
        <taxon>Micrococcales</taxon>
        <taxon>Microbacteriaceae</taxon>
        <taxon>Leucobacter</taxon>
    </lineage>
</organism>
<feature type="transmembrane region" description="Helical" evidence="7">
    <location>
        <begin position="221"/>
        <end position="240"/>
    </location>
</feature>
<feature type="transmembrane region" description="Helical" evidence="7">
    <location>
        <begin position="7"/>
        <end position="26"/>
    </location>
</feature>
<dbReference type="Gene3D" id="1.10.3720.10">
    <property type="entry name" value="MetI-like"/>
    <property type="match status" value="1"/>
</dbReference>
<feature type="transmembrane region" description="Helical" evidence="7">
    <location>
        <begin position="166"/>
        <end position="183"/>
    </location>
</feature>
<accession>A0A939MMU6</accession>
<sequence length="257" mass="28415">MMRFRLLRIGAGLILPLAVLLVWWLGTEQGWLNTRVYSSPRLIWAAAATLWEQGLLQQHLLVSLQRAGAGFVIGSVLGIALGVLSGFFRPVELLIDPSVQLFRAIPLTIVLPLFIVWFGFGELPRLLLIILVIVPNLYIDTYSGLRNVDKKLLEVGRVFGLPRAQVIFGVIIPAALPFIFNGLRKASIYAFIMLVFAETLNASSGLGYLAAQAMQFVRMDVLFLVVFIYAILGISADGLVRGIEKLATPWRGKKAVR</sequence>
<comment type="subcellular location">
    <subcellularLocation>
        <location evidence="1 7">Cell membrane</location>
        <topology evidence="1 7">Multi-pass membrane protein</topology>
    </subcellularLocation>
</comment>
<keyword evidence="10" id="KW-1185">Reference proteome</keyword>
<dbReference type="Pfam" id="PF00528">
    <property type="entry name" value="BPD_transp_1"/>
    <property type="match status" value="1"/>
</dbReference>
<evidence type="ECO:0000256" key="2">
    <source>
        <dbReference type="ARBA" id="ARBA00022448"/>
    </source>
</evidence>